<dbReference type="Pfam" id="PF00059">
    <property type="entry name" value="Lectin_C"/>
    <property type="match status" value="1"/>
</dbReference>
<reference evidence="3" key="2">
    <citation type="submission" date="2020-11" db="EMBL/GenBank/DDBJ databases">
        <authorList>
            <person name="McCartney M.A."/>
            <person name="Auch B."/>
            <person name="Kono T."/>
            <person name="Mallez S."/>
            <person name="Becker A."/>
            <person name="Gohl D.M."/>
            <person name="Silverstein K.A.T."/>
            <person name="Koren S."/>
            <person name="Bechman K.B."/>
            <person name="Herman A."/>
            <person name="Abrahante J.E."/>
            <person name="Garbe J."/>
        </authorList>
    </citation>
    <scope>NUCLEOTIDE SEQUENCE</scope>
    <source>
        <strain evidence="3">Duluth1</strain>
        <tissue evidence="3">Whole animal</tissue>
    </source>
</reference>
<dbReference type="InterPro" id="IPR001304">
    <property type="entry name" value="C-type_lectin-like"/>
</dbReference>
<gene>
    <name evidence="3" type="ORF">DPMN_123077</name>
</gene>
<dbReference type="CDD" id="cd00037">
    <property type="entry name" value="CLECT"/>
    <property type="match status" value="1"/>
</dbReference>
<dbReference type="EMBL" id="JAIWYP010000005">
    <property type="protein sequence ID" value="KAH3821314.1"/>
    <property type="molecule type" value="Genomic_DNA"/>
</dbReference>
<keyword evidence="1" id="KW-0732">Signal</keyword>
<accession>A0A9D4JSJ9</accession>
<dbReference type="InterPro" id="IPR016186">
    <property type="entry name" value="C-type_lectin-like/link_sf"/>
</dbReference>
<comment type="caution">
    <text evidence="3">The sequence shown here is derived from an EMBL/GenBank/DDBJ whole genome shotgun (WGS) entry which is preliminary data.</text>
</comment>
<evidence type="ECO:0000259" key="2">
    <source>
        <dbReference type="PROSITE" id="PS50041"/>
    </source>
</evidence>
<dbReference type="AlphaFoldDB" id="A0A9D4JSJ9"/>
<dbReference type="SUPFAM" id="SSF56436">
    <property type="entry name" value="C-type lectin-like"/>
    <property type="match status" value="1"/>
</dbReference>
<dbReference type="PROSITE" id="PS50041">
    <property type="entry name" value="C_TYPE_LECTIN_2"/>
    <property type="match status" value="1"/>
</dbReference>
<proteinExistence type="predicted"/>
<name>A0A9D4JSJ9_DREPO</name>
<evidence type="ECO:0000256" key="1">
    <source>
        <dbReference type="SAM" id="SignalP"/>
    </source>
</evidence>
<organism evidence="3 4">
    <name type="scientific">Dreissena polymorpha</name>
    <name type="common">Zebra mussel</name>
    <name type="synonym">Mytilus polymorpha</name>
    <dbReference type="NCBI Taxonomy" id="45954"/>
    <lineage>
        <taxon>Eukaryota</taxon>
        <taxon>Metazoa</taxon>
        <taxon>Spiralia</taxon>
        <taxon>Lophotrochozoa</taxon>
        <taxon>Mollusca</taxon>
        <taxon>Bivalvia</taxon>
        <taxon>Autobranchia</taxon>
        <taxon>Heteroconchia</taxon>
        <taxon>Euheterodonta</taxon>
        <taxon>Imparidentia</taxon>
        <taxon>Neoheterodontei</taxon>
        <taxon>Myida</taxon>
        <taxon>Dreissenoidea</taxon>
        <taxon>Dreissenidae</taxon>
        <taxon>Dreissena</taxon>
    </lineage>
</organism>
<reference evidence="3" key="1">
    <citation type="journal article" date="2019" name="bioRxiv">
        <title>The Genome of the Zebra Mussel, Dreissena polymorpha: A Resource for Invasive Species Research.</title>
        <authorList>
            <person name="McCartney M.A."/>
            <person name="Auch B."/>
            <person name="Kono T."/>
            <person name="Mallez S."/>
            <person name="Zhang Y."/>
            <person name="Obille A."/>
            <person name="Becker A."/>
            <person name="Abrahante J.E."/>
            <person name="Garbe J."/>
            <person name="Badalamenti J.P."/>
            <person name="Herman A."/>
            <person name="Mangelson H."/>
            <person name="Liachko I."/>
            <person name="Sullivan S."/>
            <person name="Sone E.D."/>
            <person name="Koren S."/>
            <person name="Silverstein K.A.T."/>
            <person name="Beckman K.B."/>
            <person name="Gohl D.M."/>
        </authorList>
    </citation>
    <scope>NUCLEOTIDE SEQUENCE</scope>
    <source>
        <strain evidence="3">Duluth1</strain>
        <tissue evidence="3">Whole animal</tissue>
    </source>
</reference>
<feature type="chain" id="PRO_5038636381" description="C-type lectin domain-containing protein" evidence="1">
    <location>
        <begin position="23"/>
        <end position="319"/>
    </location>
</feature>
<dbReference type="InterPro" id="IPR016187">
    <property type="entry name" value="CTDL_fold"/>
</dbReference>
<evidence type="ECO:0000313" key="3">
    <source>
        <dbReference type="EMBL" id="KAH3821314.1"/>
    </source>
</evidence>
<protein>
    <recommendedName>
        <fullName evidence="2">C-type lectin domain-containing protein</fullName>
    </recommendedName>
</protein>
<sequence length="319" mass="35356">MICLLKNRVMLIVVFFWTTCSADFSCICSYKVELSVYQQSDKTSTGIGYMYEFDCKPQVLDVEVDNEWFVIMFEKKMGYVEKDPNVVAQVCPGSIPATDMLPTTQTLTLVSSASQSTTTQSTHGPTFTRVTKVSTNTRTTTTVAPKTELTTEARTTVPTTYSGTSNSTSETIATIQVNSVSQVGALPELTSSSTTKPTIGANLPATSSGEFDAKLFREQLELCRSINTSHIMTHTYLTGYCYEFVTYNPRMWALAELHCNARGGHLLSITTGSEDEYIHQIIKTHQHLQNATFWTGLSVHDNSSAWTDGSGIEYVHYIR</sequence>
<dbReference type="Proteomes" id="UP000828390">
    <property type="component" value="Unassembled WGS sequence"/>
</dbReference>
<evidence type="ECO:0000313" key="4">
    <source>
        <dbReference type="Proteomes" id="UP000828390"/>
    </source>
</evidence>
<feature type="signal peptide" evidence="1">
    <location>
        <begin position="1"/>
        <end position="22"/>
    </location>
</feature>
<dbReference type="Gene3D" id="3.10.100.10">
    <property type="entry name" value="Mannose-Binding Protein A, subunit A"/>
    <property type="match status" value="1"/>
</dbReference>
<feature type="domain" description="C-type lectin" evidence="2">
    <location>
        <begin position="237"/>
        <end position="319"/>
    </location>
</feature>
<keyword evidence="4" id="KW-1185">Reference proteome</keyword>